<keyword evidence="5" id="KW-1185">Reference proteome</keyword>
<dbReference type="RefSeq" id="XP_040741529.1">
    <property type="nucleotide sequence ID" value="XM_040891719.1"/>
</dbReference>
<dbReference type="Pfam" id="PF00789">
    <property type="entry name" value="UBX"/>
    <property type="match status" value="1"/>
</dbReference>
<keyword evidence="2" id="KW-0472">Membrane</keyword>
<feature type="region of interest" description="Disordered" evidence="1">
    <location>
        <begin position="118"/>
        <end position="146"/>
    </location>
</feature>
<feature type="region of interest" description="Disordered" evidence="1">
    <location>
        <begin position="365"/>
        <end position="426"/>
    </location>
</feature>
<dbReference type="InterPro" id="IPR001012">
    <property type="entry name" value="UBX_dom"/>
</dbReference>
<sequence>MSQPSEEIWFNGPVVEAVGQATARNLLFVACIVTDASSDELTMLDKNYVKQILKTHCLCVKLVRGSSEEAMFSQLFPSTQTPSVYIVRSNTDKVLLSGEDLSEQRIVAEIESMVSSAAADPVQAQEPAQTQEPSQAQAAQAPVQQQSPIPAHLQPIVPAQPQVSYLPVPQSKKQNSQDAAKLAEAKHMEEYRKRLAKEKRADAAYRKTILESIKQDREDFKAVHGTPTSASGSKDTMRKQLADTTGKTKILFRISDGRVESGEFDVQAEFAEVRAFVEGIEGIPKGSLDIAEAFPRRTLGGDVNDKNLSELGLVPTATLLVNVSARRVKDGEAFKEPVTWFAFFYSMLAAVFGFFGAFLPGRKSEDESQATYTREDGAVARSTARRDKKSPDEKLTRRRNASPGSEAGSDDDEKPKTYNGNSTNLE</sequence>
<accession>A0A1Y1W2K2</accession>
<organism evidence="4 5">
    <name type="scientific">Linderina pennispora</name>
    <dbReference type="NCBI Taxonomy" id="61395"/>
    <lineage>
        <taxon>Eukaryota</taxon>
        <taxon>Fungi</taxon>
        <taxon>Fungi incertae sedis</taxon>
        <taxon>Zoopagomycota</taxon>
        <taxon>Kickxellomycotina</taxon>
        <taxon>Kickxellomycetes</taxon>
        <taxon>Kickxellales</taxon>
        <taxon>Kickxellaceae</taxon>
        <taxon>Linderina</taxon>
    </lineage>
</organism>
<dbReference type="InterPro" id="IPR029071">
    <property type="entry name" value="Ubiquitin-like_domsf"/>
</dbReference>
<dbReference type="Gene3D" id="3.10.20.90">
    <property type="entry name" value="Phosphatidylinositol 3-kinase Catalytic Subunit, Chain A, domain 1"/>
    <property type="match status" value="1"/>
</dbReference>
<feature type="region of interest" description="Disordered" evidence="1">
    <location>
        <begin position="221"/>
        <end position="240"/>
    </location>
</feature>
<dbReference type="GO" id="GO:0036503">
    <property type="term" value="P:ERAD pathway"/>
    <property type="evidence" value="ECO:0007669"/>
    <property type="project" value="TreeGrafter"/>
</dbReference>
<dbReference type="PROSITE" id="PS50033">
    <property type="entry name" value="UBX"/>
    <property type="match status" value="1"/>
</dbReference>
<evidence type="ECO:0000313" key="4">
    <source>
        <dbReference type="EMBL" id="ORX67642.1"/>
    </source>
</evidence>
<comment type="caution">
    <text evidence="4">The sequence shown here is derived from an EMBL/GenBank/DDBJ whole genome shotgun (WGS) entry which is preliminary data.</text>
</comment>
<keyword evidence="2" id="KW-0812">Transmembrane</keyword>
<feature type="transmembrane region" description="Helical" evidence="2">
    <location>
        <begin position="338"/>
        <end position="359"/>
    </location>
</feature>
<dbReference type="SMART" id="SM00166">
    <property type="entry name" value="UBX"/>
    <property type="match status" value="1"/>
</dbReference>
<feature type="domain" description="UBX" evidence="3">
    <location>
        <begin position="243"/>
        <end position="321"/>
    </location>
</feature>
<dbReference type="PANTHER" id="PTHR46424:SF1">
    <property type="entry name" value="UBX DOMAIN-CONTAINING PROTEIN 4"/>
    <property type="match status" value="1"/>
</dbReference>
<dbReference type="GO" id="GO:0005783">
    <property type="term" value="C:endoplasmic reticulum"/>
    <property type="evidence" value="ECO:0007669"/>
    <property type="project" value="TreeGrafter"/>
</dbReference>
<dbReference type="GeneID" id="63808367"/>
<dbReference type="AlphaFoldDB" id="A0A1Y1W2K2"/>
<keyword evidence="2" id="KW-1133">Transmembrane helix</keyword>
<dbReference type="STRING" id="61395.A0A1Y1W2K2"/>
<dbReference type="EMBL" id="MCFD01000012">
    <property type="protein sequence ID" value="ORX67642.1"/>
    <property type="molecule type" value="Genomic_DNA"/>
</dbReference>
<evidence type="ECO:0000259" key="3">
    <source>
        <dbReference type="PROSITE" id="PS50033"/>
    </source>
</evidence>
<reference evidence="4 5" key="1">
    <citation type="submission" date="2016-07" db="EMBL/GenBank/DDBJ databases">
        <title>Pervasive Adenine N6-methylation of Active Genes in Fungi.</title>
        <authorList>
            <consortium name="DOE Joint Genome Institute"/>
            <person name="Mondo S.J."/>
            <person name="Dannebaum R.O."/>
            <person name="Kuo R.C."/>
            <person name="Labutti K."/>
            <person name="Haridas S."/>
            <person name="Kuo A."/>
            <person name="Salamov A."/>
            <person name="Ahrendt S.R."/>
            <person name="Lipzen A."/>
            <person name="Sullivan W."/>
            <person name="Andreopoulos W.B."/>
            <person name="Clum A."/>
            <person name="Lindquist E."/>
            <person name="Daum C."/>
            <person name="Ramamoorthy G.K."/>
            <person name="Gryganskyi A."/>
            <person name="Culley D."/>
            <person name="Magnuson J.K."/>
            <person name="James T.Y."/>
            <person name="O'Malley M.A."/>
            <person name="Stajich J.E."/>
            <person name="Spatafora J.W."/>
            <person name="Visel A."/>
            <person name="Grigoriev I.V."/>
        </authorList>
    </citation>
    <scope>NUCLEOTIDE SEQUENCE [LARGE SCALE GENOMIC DNA]</scope>
    <source>
        <strain evidence="4 5">ATCC 12442</strain>
    </source>
</reference>
<feature type="compositionally biased region" description="Low complexity" evidence="1">
    <location>
        <begin position="121"/>
        <end position="146"/>
    </location>
</feature>
<evidence type="ECO:0000313" key="5">
    <source>
        <dbReference type="Proteomes" id="UP000193922"/>
    </source>
</evidence>
<dbReference type="PANTHER" id="PTHR46424">
    <property type="entry name" value="UBX DOMAIN-CONTAINING PROTEIN 4"/>
    <property type="match status" value="1"/>
</dbReference>
<dbReference type="OrthoDB" id="2445133at2759"/>
<evidence type="ECO:0000256" key="1">
    <source>
        <dbReference type="SAM" id="MobiDB-lite"/>
    </source>
</evidence>
<dbReference type="SUPFAM" id="SSF54236">
    <property type="entry name" value="Ubiquitin-like"/>
    <property type="match status" value="1"/>
</dbReference>
<protein>
    <recommendedName>
        <fullName evidence="3">UBX domain-containing protein</fullName>
    </recommendedName>
</protein>
<dbReference type="Proteomes" id="UP000193922">
    <property type="component" value="Unassembled WGS sequence"/>
</dbReference>
<evidence type="ECO:0000256" key="2">
    <source>
        <dbReference type="SAM" id="Phobius"/>
    </source>
</evidence>
<name>A0A1Y1W2K2_9FUNG</name>
<gene>
    <name evidence="4" type="ORF">DL89DRAFT_48128</name>
</gene>
<dbReference type="Pfam" id="PF23187">
    <property type="entry name" value="UBX7_N"/>
    <property type="match status" value="1"/>
</dbReference>
<proteinExistence type="predicted"/>